<evidence type="ECO:0000259" key="6">
    <source>
        <dbReference type="Pfam" id="PF00551"/>
    </source>
</evidence>
<feature type="domain" description="Formyl transferase C-terminal" evidence="7">
    <location>
        <begin position="207"/>
        <end position="307"/>
    </location>
</feature>
<dbReference type="Proteomes" id="UP000027148">
    <property type="component" value="Chromosome"/>
</dbReference>
<comment type="similarity">
    <text evidence="1 5">Belongs to the Fmt family.</text>
</comment>
<evidence type="ECO:0000256" key="2">
    <source>
        <dbReference type="ARBA" id="ARBA00012261"/>
    </source>
</evidence>
<comment type="catalytic activity">
    <reaction evidence="5">
        <text>L-methionyl-tRNA(fMet) + (6R)-10-formyltetrahydrofolate = N-formyl-L-methionyl-tRNA(fMet) + (6S)-5,6,7,8-tetrahydrofolate + H(+)</text>
        <dbReference type="Rhea" id="RHEA:24380"/>
        <dbReference type="Rhea" id="RHEA-COMP:9952"/>
        <dbReference type="Rhea" id="RHEA-COMP:9953"/>
        <dbReference type="ChEBI" id="CHEBI:15378"/>
        <dbReference type="ChEBI" id="CHEBI:57453"/>
        <dbReference type="ChEBI" id="CHEBI:78530"/>
        <dbReference type="ChEBI" id="CHEBI:78844"/>
        <dbReference type="ChEBI" id="CHEBI:195366"/>
        <dbReference type="EC" id="2.1.2.9"/>
    </reaction>
</comment>
<dbReference type="Pfam" id="PF00551">
    <property type="entry name" value="Formyl_trans_N"/>
    <property type="match status" value="1"/>
</dbReference>
<dbReference type="InterPro" id="IPR036477">
    <property type="entry name" value="Formyl_transf_N_sf"/>
</dbReference>
<evidence type="ECO:0000313" key="9">
    <source>
        <dbReference type="Proteomes" id="UP000027148"/>
    </source>
</evidence>
<evidence type="ECO:0000256" key="1">
    <source>
        <dbReference type="ARBA" id="ARBA00010699"/>
    </source>
</evidence>
<dbReference type="NCBIfam" id="TIGR00460">
    <property type="entry name" value="fmt"/>
    <property type="match status" value="1"/>
</dbReference>
<gene>
    <name evidence="5 8" type="primary">fmt</name>
    <name evidence="8" type="ORF">FNIIJ_126</name>
</gene>
<keyword evidence="9" id="KW-1185">Reference proteome</keyword>
<name>A0A068DQB4_9FLAO</name>
<dbReference type="InterPro" id="IPR005793">
    <property type="entry name" value="Formyl_trans_C"/>
</dbReference>
<dbReference type="AlphaFoldDB" id="A0A068DQB4"/>
<accession>A0A068DQB4</accession>
<dbReference type="CDD" id="cd08646">
    <property type="entry name" value="FMT_core_Met-tRNA-FMT_N"/>
    <property type="match status" value="1"/>
</dbReference>
<dbReference type="InterPro" id="IPR005794">
    <property type="entry name" value="Fmt"/>
</dbReference>
<evidence type="ECO:0000256" key="5">
    <source>
        <dbReference type="HAMAP-Rule" id="MF_00182"/>
    </source>
</evidence>
<evidence type="ECO:0000313" key="8">
    <source>
        <dbReference type="EMBL" id="AID37417.1"/>
    </source>
</evidence>
<dbReference type="PANTHER" id="PTHR11138">
    <property type="entry name" value="METHIONYL-TRNA FORMYLTRANSFERASE"/>
    <property type="match status" value="1"/>
</dbReference>
<dbReference type="SUPFAM" id="SSF53328">
    <property type="entry name" value="Formyltransferase"/>
    <property type="match status" value="1"/>
</dbReference>
<evidence type="ECO:0000256" key="3">
    <source>
        <dbReference type="ARBA" id="ARBA00022679"/>
    </source>
</evidence>
<evidence type="ECO:0000259" key="7">
    <source>
        <dbReference type="Pfam" id="PF02911"/>
    </source>
</evidence>
<dbReference type="KEGG" id="elv:FNIIJ_126"/>
<feature type="domain" description="Formyl transferase N-terminal" evidence="6">
    <location>
        <begin position="6"/>
        <end position="181"/>
    </location>
</feature>
<dbReference type="GO" id="GO:0005829">
    <property type="term" value="C:cytosol"/>
    <property type="evidence" value="ECO:0007669"/>
    <property type="project" value="TreeGrafter"/>
</dbReference>
<feature type="binding site" evidence="5">
    <location>
        <begin position="111"/>
        <end position="114"/>
    </location>
    <ligand>
        <name>(6S)-5,6,7,8-tetrahydrofolate</name>
        <dbReference type="ChEBI" id="CHEBI:57453"/>
    </ligand>
</feature>
<dbReference type="SUPFAM" id="SSF50486">
    <property type="entry name" value="FMT C-terminal domain-like"/>
    <property type="match status" value="1"/>
</dbReference>
<dbReference type="HAMAP" id="MF_00182">
    <property type="entry name" value="Formyl_trans"/>
    <property type="match status" value="1"/>
</dbReference>
<dbReference type="InterPro" id="IPR041711">
    <property type="entry name" value="Met-tRNA-FMT_N"/>
</dbReference>
<evidence type="ECO:0000256" key="4">
    <source>
        <dbReference type="ARBA" id="ARBA00022917"/>
    </source>
</evidence>
<dbReference type="Pfam" id="PF02911">
    <property type="entry name" value="Formyl_trans_C"/>
    <property type="match status" value="1"/>
</dbReference>
<dbReference type="HOGENOM" id="CLU_033347_1_1_10"/>
<dbReference type="STRING" id="1415657.FNIIJ_126"/>
<proteinExistence type="inferred from homology"/>
<dbReference type="InterPro" id="IPR044135">
    <property type="entry name" value="Met-tRNA-FMT_C"/>
</dbReference>
<dbReference type="OrthoDB" id="9802815at2"/>
<organism evidence="8 9">
    <name type="scientific">Candidatus Walczuchella monophlebidarum</name>
    <dbReference type="NCBI Taxonomy" id="1415657"/>
    <lineage>
        <taxon>Bacteria</taxon>
        <taxon>Pseudomonadati</taxon>
        <taxon>Bacteroidota</taxon>
        <taxon>Flavobacteriia</taxon>
        <taxon>Flavobacteriales</taxon>
        <taxon>Candidatus Walczuchella</taxon>
    </lineage>
</organism>
<dbReference type="RefSeq" id="WP_038436127.1">
    <property type="nucleotide sequence ID" value="NZ_CP006873.1"/>
</dbReference>
<dbReference type="EC" id="2.1.2.9" evidence="2 5"/>
<dbReference type="CDD" id="cd08704">
    <property type="entry name" value="Met_tRNA_FMT_C"/>
    <property type="match status" value="1"/>
</dbReference>
<dbReference type="Gene3D" id="3.40.50.12230">
    <property type="match status" value="1"/>
</dbReference>
<dbReference type="InterPro" id="IPR002376">
    <property type="entry name" value="Formyl_transf_N"/>
</dbReference>
<protein>
    <recommendedName>
        <fullName evidence="2 5">Methionyl-tRNA formyltransferase</fullName>
        <ecNumber evidence="2 5">2.1.2.9</ecNumber>
    </recommendedName>
</protein>
<dbReference type="GO" id="GO:0004479">
    <property type="term" value="F:methionyl-tRNA formyltransferase activity"/>
    <property type="evidence" value="ECO:0007669"/>
    <property type="project" value="UniProtKB-UniRule"/>
</dbReference>
<comment type="function">
    <text evidence="5">Attaches a formyl group to the free amino group of methionyl-tRNA(fMet). The formyl group appears to play a dual role in the initiator identity of N-formylmethionyl-tRNA by promoting its recognition by IF2 and preventing the misappropriation of this tRNA by the elongation apparatus.</text>
</comment>
<keyword evidence="4 5" id="KW-0648">Protein biosynthesis</keyword>
<dbReference type="PANTHER" id="PTHR11138:SF5">
    <property type="entry name" value="METHIONYL-TRNA FORMYLTRANSFERASE, MITOCHONDRIAL"/>
    <property type="match status" value="1"/>
</dbReference>
<reference evidence="8 9" key="1">
    <citation type="journal article" date="2014" name="Genome Biol. Evol.">
        <title>Genome sequence of "Candidatus Walczuchella monophlebidarum" the flavobacterial endosymbiont of Llaveia axin axin (Hemiptera: Coccoidea: Monophlebidae).</title>
        <authorList>
            <person name="Rosas-Perez T."/>
            <person name="Rosenblueth M."/>
            <person name="Rincon-Rosales R."/>
            <person name="Mora J."/>
            <person name="Martinez-Romero E."/>
        </authorList>
    </citation>
    <scope>NUCLEOTIDE SEQUENCE [LARGE SCALE GENOMIC DNA]</scope>
    <source>
        <strain evidence="8">FNIIJ</strain>
    </source>
</reference>
<sequence>MKKYPKIVFMGSSSFSVVSLEEILRKKYNVIGVVTAPDHPSGRKQKSKFSVKECAIQNNLALLQPTNLQNTDFLEVFLSWKADLIVVVSFRKIPKCIWEIPPLGSFNLHASLLPNYRGAAPIQWSIMNGEKETGVSTLLLNDKIDTGELLLQRKTFIGPKETAGDLYQRLANIGANAVIDTIQGIIENKIKPKPQAINGTIKKAPKLFHRDGKINWKDSIETIYNKIRGLSPFLGAWTQLMDNSGKKWKLKIYYANCIREKHDLTVGNILIENKYMKVSIKEGYISIVEAQIEGKRRIPVKDIINGMQGKNYTIIT</sequence>
<dbReference type="EMBL" id="CP006873">
    <property type="protein sequence ID" value="AID37417.1"/>
    <property type="molecule type" value="Genomic_DNA"/>
</dbReference>
<keyword evidence="3 5" id="KW-0808">Transferase</keyword>
<dbReference type="InterPro" id="IPR011034">
    <property type="entry name" value="Formyl_transferase-like_C_sf"/>
</dbReference>